<accession>A0A6A9UTD9</accession>
<organism evidence="5 6">
    <name type="scientific">Auraticoccus cholistanensis</name>
    <dbReference type="NCBI Taxonomy" id="2656650"/>
    <lineage>
        <taxon>Bacteria</taxon>
        <taxon>Bacillati</taxon>
        <taxon>Actinomycetota</taxon>
        <taxon>Actinomycetes</taxon>
        <taxon>Propionibacteriales</taxon>
        <taxon>Propionibacteriaceae</taxon>
        <taxon>Auraticoccus</taxon>
    </lineage>
</organism>
<proteinExistence type="predicted"/>
<evidence type="ECO:0000256" key="2">
    <source>
        <dbReference type="ARBA" id="ARBA00022490"/>
    </source>
</evidence>
<evidence type="ECO:0000259" key="4">
    <source>
        <dbReference type="Pfam" id="PF15780"/>
    </source>
</evidence>
<reference evidence="5 6" key="1">
    <citation type="submission" date="2019-12" db="EMBL/GenBank/DDBJ databases">
        <title>Auraticoccus cholistani sp. nov., an actinomycete isolated from soil of Cholistan desert.</title>
        <authorList>
            <person name="Cheema M.T."/>
        </authorList>
    </citation>
    <scope>NUCLEOTIDE SEQUENCE [LARGE SCALE GENOMIC DNA]</scope>
    <source>
        <strain evidence="5 6">F435</strain>
    </source>
</reference>
<evidence type="ECO:0000256" key="1">
    <source>
        <dbReference type="ARBA" id="ARBA00004496"/>
    </source>
</evidence>
<evidence type="ECO:0000256" key="3">
    <source>
        <dbReference type="SAM" id="MobiDB-lite"/>
    </source>
</evidence>
<sequence>MASASTVMSSGVLSADLLGPREARPGRRRHLLVRWTWRRGGIARDGFRRKPTGSSRPAYRGREQLDTPAERDPEATVKLALRALLALVSTLAITMTVPGPAHAGSAPALSWAPSTGTAAYDYGTVDVGSESVQTFTLSNGGGSGTSALKITLGGSSAYSITQDTCSGTSLGPRKSCTVTVTYAPVSGGGTDTATLTATSNKAAARATHTLTGSATHVVVGSLVITHGPCVSTGGNSLSCAPFDVVGSDLQPGAEVMYCVPGESACRVSWGQVAGDGTFELHYGNVGCIPGHVMFFRTTDAGGATVESNYFTCA</sequence>
<evidence type="ECO:0000313" key="6">
    <source>
        <dbReference type="Proteomes" id="UP000435304"/>
    </source>
</evidence>
<protein>
    <submittedName>
        <fullName evidence="5">DUF1573 domain-containing protein</fullName>
    </submittedName>
</protein>
<dbReference type="InterPro" id="IPR013783">
    <property type="entry name" value="Ig-like_fold"/>
</dbReference>
<comment type="subcellular location">
    <subcellularLocation>
        <location evidence="1">Cytoplasm</location>
    </subcellularLocation>
</comment>
<gene>
    <name evidence="5" type="ORF">GC722_09190</name>
</gene>
<dbReference type="InterPro" id="IPR031549">
    <property type="entry name" value="ASH"/>
</dbReference>
<dbReference type="EMBL" id="WPCU01000005">
    <property type="protein sequence ID" value="MVA76196.1"/>
    <property type="molecule type" value="Genomic_DNA"/>
</dbReference>
<dbReference type="GO" id="GO:0005975">
    <property type="term" value="P:carbohydrate metabolic process"/>
    <property type="evidence" value="ECO:0007669"/>
    <property type="project" value="UniProtKB-ARBA"/>
</dbReference>
<evidence type="ECO:0000313" key="5">
    <source>
        <dbReference type="EMBL" id="MVA76196.1"/>
    </source>
</evidence>
<dbReference type="Gene3D" id="2.60.40.10">
    <property type="entry name" value="Immunoglobulins"/>
    <property type="match status" value="1"/>
</dbReference>
<dbReference type="Proteomes" id="UP000435304">
    <property type="component" value="Unassembled WGS sequence"/>
</dbReference>
<feature type="region of interest" description="Disordered" evidence="3">
    <location>
        <begin position="46"/>
        <end position="72"/>
    </location>
</feature>
<name>A0A6A9UTD9_9ACTN</name>
<feature type="domain" description="Abnormal spindle-like microcephaly-associated protein ASH" evidence="4">
    <location>
        <begin position="108"/>
        <end position="202"/>
    </location>
</feature>
<feature type="compositionally biased region" description="Basic and acidic residues" evidence="3">
    <location>
        <begin position="60"/>
        <end position="72"/>
    </location>
</feature>
<dbReference type="GO" id="GO:0005737">
    <property type="term" value="C:cytoplasm"/>
    <property type="evidence" value="ECO:0007669"/>
    <property type="project" value="UniProtKB-SubCell"/>
</dbReference>
<comment type="caution">
    <text evidence="5">The sequence shown here is derived from an EMBL/GenBank/DDBJ whole genome shotgun (WGS) entry which is preliminary data.</text>
</comment>
<keyword evidence="6" id="KW-1185">Reference proteome</keyword>
<dbReference type="Pfam" id="PF15780">
    <property type="entry name" value="ASH"/>
    <property type="match status" value="1"/>
</dbReference>
<dbReference type="AlphaFoldDB" id="A0A6A9UTD9"/>
<keyword evidence="2" id="KW-0963">Cytoplasm</keyword>